<dbReference type="AlphaFoldDB" id="A0A6F8XYE5"/>
<dbReference type="PANTHER" id="PTHR12110:SF41">
    <property type="entry name" value="INOSOSE DEHYDRATASE"/>
    <property type="match status" value="1"/>
</dbReference>
<dbReference type="Proteomes" id="UP000502508">
    <property type="component" value="Chromosome"/>
</dbReference>
<feature type="region of interest" description="Disordered" evidence="1">
    <location>
        <begin position="221"/>
        <end position="245"/>
    </location>
</feature>
<dbReference type="InterPro" id="IPR036237">
    <property type="entry name" value="Xyl_isomerase-like_sf"/>
</dbReference>
<reference evidence="3 4" key="1">
    <citation type="submission" date="2020-03" db="EMBL/GenBank/DDBJ databases">
        <title>Whole genome shotgun sequence of Phytohabitans flavus NBRC 107702.</title>
        <authorList>
            <person name="Komaki H."/>
            <person name="Tamura T."/>
        </authorList>
    </citation>
    <scope>NUCLEOTIDE SEQUENCE [LARGE SCALE GENOMIC DNA]</scope>
    <source>
        <strain evidence="3 4">NBRC 107702</strain>
    </source>
</reference>
<evidence type="ECO:0000313" key="3">
    <source>
        <dbReference type="EMBL" id="BCB78819.1"/>
    </source>
</evidence>
<dbReference type="KEGG" id="pfla:Pflav_052290"/>
<dbReference type="EMBL" id="AP022870">
    <property type="protein sequence ID" value="BCB78819.1"/>
    <property type="molecule type" value="Genomic_DNA"/>
</dbReference>
<evidence type="ECO:0000256" key="1">
    <source>
        <dbReference type="SAM" id="MobiDB-lite"/>
    </source>
</evidence>
<evidence type="ECO:0000259" key="2">
    <source>
        <dbReference type="Pfam" id="PF01261"/>
    </source>
</evidence>
<keyword evidence="4" id="KW-1185">Reference proteome</keyword>
<dbReference type="InterPro" id="IPR013022">
    <property type="entry name" value="Xyl_isomerase-like_TIM-brl"/>
</dbReference>
<name>A0A6F8XYE5_9ACTN</name>
<feature type="compositionally biased region" description="Low complexity" evidence="1">
    <location>
        <begin position="229"/>
        <end position="245"/>
    </location>
</feature>
<dbReference type="RefSeq" id="WP_173038538.1">
    <property type="nucleotide sequence ID" value="NZ_AP022870.1"/>
</dbReference>
<dbReference type="PANTHER" id="PTHR12110">
    <property type="entry name" value="HYDROXYPYRUVATE ISOMERASE"/>
    <property type="match status" value="1"/>
</dbReference>
<gene>
    <name evidence="3" type="ORF">Pflav_052290</name>
</gene>
<dbReference type="Pfam" id="PF01261">
    <property type="entry name" value="AP_endonuc_2"/>
    <property type="match status" value="1"/>
</dbReference>
<proteinExistence type="predicted"/>
<sequence length="245" mass="26388">MTIRPGLVSVTFRHLAPSDVVRVAREADLAAIEWGGDIHVPHGDTEAAARAAALTADAGLTVSAYGSYYRLAHPDLLDASTVVRTAVWLGAPTIRVWAGRVGSAEAPADYRRAVVDDALRVADLAEAAGVTVSLECHRNTLTDTRESTLELFGALRDAPIRATWQPHQERDAKANEGDLRAVLPMLANLHVFAWTPDRTRLPCTNTARSGPAIWRQHPAHQATATPLWSSSPTTTRTAYAPTPLP</sequence>
<organism evidence="3 4">
    <name type="scientific">Phytohabitans flavus</name>
    <dbReference type="NCBI Taxonomy" id="1076124"/>
    <lineage>
        <taxon>Bacteria</taxon>
        <taxon>Bacillati</taxon>
        <taxon>Actinomycetota</taxon>
        <taxon>Actinomycetes</taxon>
        <taxon>Micromonosporales</taxon>
        <taxon>Micromonosporaceae</taxon>
    </lineage>
</organism>
<dbReference type="GO" id="GO:0016853">
    <property type="term" value="F:isomerase activity"/>
    <property type="evidence" value="ECO:0007669"/>
    <property type="project" value="UniProtKB-KW"/>
</dbReference>
<dbReference type="SUPFAM" id="SSF51658">
    <property type="entry name" value="Xylose isomerase-like"/>
    <property type="match status" value="1"/>
</dbReference>
<dbReference type="Gene3D" id="3.20.20.150">
    <property type="entry name" value="Divalent-metal-dependent TIM barrel enzymes"/>
    <property type="match status" value="1"/>
</dbReference>
<evidence type="ECO:0000313" key="4">
    <source>
        <dbReference type="Proteomes" id="UP000502508"/>
    </source>
</evidence>
<protein>
    <submittedName>
        <fullName evidence="3">Sugar phosphate isomerase</fullName>
    </submittedName>
</protein>
<feature type="domain" description="Xylose isomerase-like TIM barrel" evidence="2">
    <location>
        <begin position="21"/>
        <end position="156"/>
    </location>
</feature>
<dbReference type="InterPro" id="IPR050312">
    <property type="entry name" value="IolE/XylAMocC-like"/>
</dbReference>
<keyword evidence="3" id="KW-0413">Isomerase</keyword>
<reference evidence="3 4" key="2">
    <citation type="submission" date="2020-03" db="EMBL/GenBank/DDBJ databases">
        <authorList>
            <person name="Ichikawa N."/>
            <person name="Kimura A."/>
            <person name="Kitahashi Y."/>
            <person name="Uohara A."/>
        </authorList>
    </citation>
    <scope>NUCLEOTIDE SEQUENCE [LARGE SCALE GENOMIC DNA]</scope>
    <source>
        <strain evidence="3 4">NBRC 107702</strain>
    </source>
</reference>
<accession>A0A6F8XYE5</accession>